<keyword evidence="1" id="KW-0812">Transmembrane</keyword>
<dbReference type="RefSeq" id="WP_167208339.1">
    <property type="nucleotide sequence ID" value="NZ_CP050063.1"/>
</dbReference>
<sequence>MIYPILLVVHNTLRWLVFGSLLASLGGSYWGWVKNSTYRPFDQTLRVVATSLAHTQLLVGFYLYAKSPIVSYYWKFSPDASQSPEFRFFALIHISLMIVSVVIMTIGSSKAKRQRLAQQKFKTTALYFTISLLLILVAIPWPFSPLAARPWLRSF</sequence>
<name>A0A6G9ALY8_9BACT</name>
<keyword evidence="3" id="KW-1185">Reference proteome</keyword>
<feature type="transmembrane region" description="Helical" evidence="1">
    <location>
        <begin position="125"/>
        <end position="143"/>
    </location>
</feature>
<dbReference type="KEGG" id="spib:G8759_12295"/>
<keyword evidence="1" id="KW-1133">Transmembrane helix</keyword>
<protein>
    <recommendedName>
        <fullName evidence="4">Cytochrome B</fullName>
    </recommendedName>
</protein>
<evidence type="ECO:0000313" key="2">
    <source>
        <dbReference type="EMBL" id="QIP13354.1"/>
    </source>
</evidence>
<evidence type="ECO:0008006" key="4">
    <source>
        <dbReference type="Google" id="ProtNLM"/>
    </source>
</evidence>
<dbReference type="AlphaFoldDB" id="A0A6G9ALY8"/>
<dbReference type="Proteomes" id="UP000501802">
    <property type="component" value="Chromosome"/>
</dbReference>
<proteinExistence type="predicted"/>
<keyword evidence="1" id="KW-0472">Membrane</keyword>
<gene>
    <name evidence="2" type="ORF">G8759_12295</name>
</gene>
<accession>A0A6G9ALY8</accession>
<evidence type="ECO:0000313" key="3">
    <source>
        <dbReference type="Proteomes" id="UP000501802"/>
    </source>
</evidence>
<feature type="transmembrane region" description="Helical" evidence="1">
    <location>
        <begin position="85"/>
        <end position="104"/>
    </location>
</feature>
<dbReference type="EMBL" id="CP050063">
    <property type="protein sequence ID" value="QIP13354.1"/>
    <property type="molecule type" value="Genomic_DNA"/>
</dbReference>
<organism evidence="2 3">
    <name type="scientific">Spirosoma aureum</name>
    <dbReference type="NCBI Taxonomy" id="2692134"/>
    <lineage>
        <taxon>Bacteria</taxon>
        <taxon>Pseudomonadati</taxon>
        <taxon>Bacteroidota</taxon>
        <taxon>Cytophagia</taxon>
        <taxon>Cytophagales</taxon>
        <taxon>Cytophagaceae</taxon>
        <taxon>Spirosoma</taxon>
    </lineage>
</organism>
<feature type="transmembrane region" description="Helical" evidence="1">
    <location>
        <begin position="12"/>
        <end position="32"/>
    </location>
</feature>
<reference evidence="2 3" key="1">
    <citation type="submission" date="2020-03" db="EMBL/GenBank/DDBJ databases">
        <authorList>
            <person name="Kim M.K."/>
        </authorList>
    </citation>
    <scope>NUCLEOTIDE SEQUENCE [LARGE SCALE GENOMIC DNA]</scope>
    <source>
        <strain evidence="2 3">BT328</strain>
    </source>
</reference>
<evidence type="ECO:0000256" key="1">
    <source>
        <dbReference type="SAM" id="Phobius"/>
    </source>
</evidence>
<feature type="transmembrane region" description="Helical" evidence="1">
    <location>
        <begin position="44"/>
        <end position="65"/>
    </location>
</feature>